<evidence type="ECO:0000313" key="2">
    <source>
        <dbReference type="EMBL" id="ANK12845.1"/>
    </source>
</evidence>
<reference evidence="2 3" key="1">
    <citation type="submission" date="2016-05" db="EMBL/GenBank/DDBJ databases">
        <title>Compelete Genome Sequence of Bacteriochlorophyll-Synthesizing Bacterium Porphyrobacter neustonensis DSM 9434.</title>
        <authorList>
            <person name="Shi X.-L."/>
            <person name="Wu Y.-H."/>
            <person name="Cheng H."/>
            <person name="Xu L."/>
            <person name="Zhang X.-Q."/>
            <person name="Wang C.-S."/>
            <person name="Xu X.-W."/>
        </authorList>
    </citation>
    <scope>NUCLEOTIDE SEQUENCE [LARGE SCALE GENOMIC DNA]</scope>
    <source>
        <strain evidence="2 3">DSM 9434</strain>
    </source>
</reference>
<feature type="compositionally biased region" description="Low complexity" evidence="1">
    <location>
        <begin position="22"/>
        <end position="34"/>
    </location>
</feature>
<proteinExistence type="predicted"/>
<name>A0A192D409_9SPHN</name>
<dbReference type="EMBL" id="CP016033">
    <property type="protein sequence ID" value="ANK12845.1"/>
    <property type="molecule type" value="Genomic_DNA"/>
</dbReference>
<organism evidence="2 3">
    <name type="scientific">Erythrobacter neustonensis</name>
    <dbReference type="NCBI Taxonomy" id="1112"/>
    <lineage>
        <taxon>Bacteria</taxon>
        <taxon>Pseudomonadati</taxon>
        <taxon>Pseudomonadota</taxon>
        <taxon>Alphaproteobacteria</taxon>
        <taxon>Sphingomonadales</taxon>
        <taxon>Erythrobacteraceae</taxon>
        <taxon>Erythrobacter/Porphyrobacter group</taxon>
        <taxon>Erythrobacter</taxon>
    </lineage>
</organism>
<feature type="compositionally biased region" description="Basic and acidic residues" evidence="1">
    <location>
        <begin position="189"/>
        <end position="198"/>
    </location>
</feature>
<dbReference type="RefSeq" id="WP_068350755.1">
    <property type="nucleotide sequence ID" value="NZ_CP016033.1"/>
</dbReference>
<dbReference type="KEGG" id="pns:A9D12_07680"/>
<gene>
    <name evidence="2" type="ORF">A9D12_07680</name>
</gene>
<evidence type="ECO:0000313" key="3">
    <source>
        <dbReference type="Proteomes" id="UP000078263"/>
    </source>
</evidence>
<feature type="compositionally biased region" description="Basic residues" evidence="1">
    <location>
        <begin position="1"/>
        <end position="18"/>
    </location>
</feature>
<dbReference type="AlphaFoldDB" id="A0A192D409"/>
<protein>
    <submittedName>
        <fullName evidence="2">Uncharacterized protein</fullName>
    </submittedName>
</protein>
<keyword evidence="3" id="KW-1185">Reference proteome</keyword>
<feature type="region of interest" description="Disordered" evidence="1">
    <location>
        <begin position="1"/>
        <end position="40"/>
    </location>
</feature>
<accession>A0A192D409</accession>
<dbReference type="Proteomes" id="UP000078263">
    <property type="component" value="Chromosome"/>
</dbReference>
<dbReference type="OrthoDB" id="7282816at2"/>
<feature type="region of interest" description="Disordered" evidence="1">
    <location>
        <begin position="178"/>
        <end position="208"/>
    </location>
</feature>
<sequence length="224" mass="24735">MTRAQKPRSPHPATRAKLRSVPGPAAGAHAEPPHQTTRVDGWDLERQTAFLRALSATHSVSEAAKSVGRSRQSAYRLRSRLKGQPFDLAWEVAFHHSYDVLAHAALERALNGVERPVFYKGEQVGSYRRFDESLTLALLRSSTFAGNPVFGRLKPMAERHARDFEGLLAKIASGAGVDTGALTPEDPDEFGRSDDGARENPCPSGWSDDEIMQTLQEYGWRKAK</sequence>
<evidence type="ECO:0000256" key="1">
    <source>
        <dbReference type="SAM" id="MobiDB-lite"/>
    </source>
</evidence>